<evidence type="ECO:0000256" key="8">
    <source>
        <dbReference type="ARBA" id="ARBA00047838"/>
    </source>
</evidence>
<dbReference type="SUPFAM" id="SSF51366">
    <property type="entry name" value="Ribulose-phoshate binding barrel"/>
    <property type="match status" value="1"/>
</dbReference>
<dbReference type="PANTHER" id="PTHR21235">
    <property type="entry name" value="IMIDAZOLE GLYCEROL PHOSPHATE SYNTHASE SUBUNIT HISF/H IGP SYNTHASE SUBUNIT HISF/H"/>
    <property type="match status" value="1"/>
</dbReference>
<keyword evidence="9" id="KW-0963">Cytoplasm</keyword>
<keyword evidence="6 9" id="KW-0456">Lyase</keyword>
<dbReference type="HAMAP" id="MF_01013">
    <property type="entry name" value="HisF"/>
    <property type="match status" value="1"/>
</dbReference>
<evidence type="ECO:0000256" key="10">
    <source>
        <dbReference type="RuleBase" id="RU003657"/>
    </source>
</evidence>
<evidence type="ECO:0000256" key="9">
    <source>
        <dbReference type="HAMAP-Rule" id="MF_01013"/>
    </source>
</evidence>
<evidence type="ECO:0000256" key="3">
    <source>
        <dbReference type="ARBA" id="ARBA00011152"/>
    </source>
</evidence>
<dbReference type="CDD" id="cd04731">
    <property type="entry name" value="HisF"/>
    <property type="match status" value="1"/>
</dbReference>
<feature type="active site" evidence="9">
    <location>
        <position position="130"/>
    </location>
</feature>
<evidence type="ECO:0000256" key="4">
    <source>
        <dbReference type="ARBA" id="ARBA00022605"/>
    </source>
</evidence>
<dbReference type="InterPro" id="IPR011060">
    <property type="entry name" value="RibuloseP-bd_barrel"/>
</dbReference>
<comment type="function">
    <text evidence="7 9">IGPS catalyzes the conversion of PRFAR and glutamine to IGP, AICAR and glutamate. The HisF subunit catalyzes the cyclization activity that produces IGP and AICAR from PRFAR using the ammonia provided by the HisH subunit.</text>
</comment>
<keyword evidence="12" id="KW-1185">Reference proteome</keyword>
<evidence type="ECO:0000313" key="11">
    <source>
        <dbReference type="EMBL" id="MEX6428953.1"/>
    </source>
</evidence>
<dbReference type="Proteomes" id="UP001560267">
    <property type="component" value="Unassembled WGS sequence"/>
</dbReference>
<sequence length="257" mass="27260">MQQVRVIPCLDVAGGRVVKGVSFVELRDAGDPVALGEVYSEAGADELIFLDIGATNSGREPLVDLAARVAQGVLIPFTVGGGIDSLETASRLLRVGADKVSVNSAAVRNPELIRAISDVYGNQCVVVAIDVRRRGASYEVVTHGGRRPTGIELVRWVDRVQAEGAGELLVTSMDQDGGLGGYDADLYTEVLARTDIPVIASGGVGKLEDFLIGARLGVQGLLAASVFHFGTLTIREVKNYLAHHDIAVRQEEDEIDV</sequence>
<dbReference type="RefSeq" id="WP_298384254.1">
    <property type="nucleotide sequence ID" value="NZ_JBFSHR010000008.1"/>
</dbReference>
<dbReference type="GO" id="GO:0016829">
    <property type="term" value="F:lyase activity"/>
    <property type="evidence" value="ECO:0007669"/>
    <property type="project" value="UniProtKB-KW"/>
</dbReference>
<comment type="similarity">
    <text evidence="2 9 10">Belongs to the HisA/HisF family.</text>
</comment>
<accession>A0ABV3Y363</accession>
<dbReference type="InterPro" id="IPR004651">
    <property type="entry name" value="HisF"/>
</dbReference>
<dbReference type="InterPro" id="IPR013785">
    <property type="entry name" value="Aldolase_TIM"/>
</dbReference>
<dbReference type="EC" id="4.3.2.10" evidence="9"/>
<reference evidence="11 12" key="1">
    <citation type="submission" date="2024-07" db="EMBL/GenBank/DDBJ databases">
        <title>Draft Genome Sequence of Ferrimicrobium acidiphilum Strain YE2023, Isolated from a Pulp of Bioleach Reactor.</title>
        <authorList>
            <person name="Elkina Y.A."/>
            <person name="Bulaeva A.G."/>
            <person name="Beletsky A.V."/>
            <person name="Mardanov A.V."/>
        </authorList>
    </citation>
    <scope>NUCLEOTIDE SEQUENCE [LARGE SCALE GENOMIC DNA]</scope>
    <source>
        <strain evidence="11 12">YE2023</strain>
    </source>
</reference>
<dbReference type="InterPro" id="IPR006062">
    <property type="entry name" value="His_biosynth"/>
</dbReference>
<keyword evidence="5 9" id="KW-0368">Histidine biosynthesis</keyword>
<evidence type="ECO:0000256" key="1">
    <source>
        <dbReference type="ARBA" id="ARBA00005091"/>
    </source>
</evidence>
<dbReference type="NCBIfam" id="TIGR00735">
    <property type="entry name" value="hisF"/>
    <property type="match status" value="1"/>
</dbReference>
<comment type="subunit">
    <text evidence="3 9">Heterodimer of HisH and HisF.</text>
</comment>
<evidence type="ECO:0000256" key="6">
    <source>
        <dbReference type="ARBA" id="ARBA00023239"/>
    </source>
</evidence>
<dbReference type="Gene3D" id="3.20.20.70">
    <property type="entry name" value="Aldolase class I"/>
    <property type="match status" value="1"/>
</dbReference>
<name>A0ABV3Y363_9ACTN</name>
<comment type="caution">
    <text evidence="11">The sequence shown here is derived from an EMBL/GenBank/DDBJ whole genome shotgun (WGS) entry which is preliminary data.</text>
</comment>
<evidence type="ECO:0000256" key="7">
    <source>
        <dbReference type="ARBA" id="ARBA00025475"/>
    </source>
</evidence>
<organism evidence="11 12">
    <name type="scientific">Ferrimicrobium acidiphilum</name>
    <dbReference type="NCBI Taxonomy" id="121039"/>
    <lineage>
        <taxon>Bacteria</taxon>
        <taxon>Bacillati</taxon>
        <taxon>Actinomycetota</taxon>
        <taxon>Acidimicrobiia</taxon>
        <taxon>Acidimicrobiales</taxon>
        <taxon>Acidimicrobiaceae</taxon>
        <taxon>Ferrimicrobium</taxon>
    </lineage>
</organism>
<evidence type="ECO:0000256" key="5">
    <source>
        <dbReference type="ARBA" id="ARBA00023102"/>
    </source>
</evidence>
<evidence type="ECO:0000256" key="2">
    <source>
        <dbReference type="ARBA" id="ARBA00009667"/>
    </source>
</evidence>
<protein>
    <recommendedName>
        <fullName evidence="9">Imidazole glycerol phosphate synthase subunit HisF</fullName>
        <ecNumber evidence="9">4.3.2.10</ecNumber>
    </recommendedName>
    <alternativeName>
        <fullName evidence="9">IGP synthase cyclase subunit</fullName>
    </alternativeName>
    <alternativeName>
        <fullName evidence="9">IGP synthase subunit HisF</fullName>
    </alternativeName>
    <alternativeName>
        <fullName evidence="9">ImGP synthase subunit HisF</fullName>
        <shortName evidence="9">IGPS subunit HisF</shortName>
    </alternativeName>
</protein>
<keyword evidence="4 9" id="KW-0028">Amino-acid biosynthesis</keyword>
<feature type="active site" evidence="9">
    <location>
        <position position="11"/>
    </location>
</feature>
<comment type="pathway">
    <text evidence="1 9">Amino-acid biosynthesis; L-histidine biosynthesis; L-histidine from 5-phospho-alpha-D-ribose 1-diphosphate: step 5/9.</text>
</comment>
<dbReference type="InterPro" id="IPR050064">
    <property type="entry name" value="IGPS_HisA/HisF"/>
</dbReference>
<evidence type="ECO:0000313" key="12">
    <source>
        <dbReference type="Proteomes" id="UP001560267"/>
    </source>
</evidence>
<gene>
    <name evidence="9 11" type="primary">hisF</name>
    <name evidence="11" type="ORF">AB6A68_03775</name>
</gene>
<dbReference type="EMBL" id="JBFSHR010000008">
    <property type="protein sequence ID" value="MEX6428953.1"/>
    <property type="molecule type" value="Genomic_DNA"/>
</dbReference>
<dbReference type="PANTHER" id="PTHR21235:SF2">
    <property type="entry name" value="IMIDAZOLE GLYCEROL PHOSPHATE SYNTHASE HISHF"/>
    <property type="match status" value="1"/>
</dbReference>
<comment type="catalytic activity">
    <reaction evidence="8 9">
        <text>5-[(5-phospho-1-deoxy-D-ribulos-1-ylimino)methylamino]-1-(5-phospho-beta-D-ribosyl)imidazole-4-carboxamide + L-glutamine = D-erythro-1-(imidazol-4-yl)glycerol 3-phosphate + 5-amino-1-(5-phospho-beta-D-ribosyl)imidazole-4-carboxamide + L-glutamate + H(+)</text>
        <dbReference type="Rhea" id="RHEA:24793"/>
        <dbReference type="ChEBI" id="CHEBI:15378"/>
        <dbReference type="ChEBI" id="CHEBI:29985"/>
        <dbReference type="ChEBI" id="CHEBI:58278"/>
        <dbReference type="ChEBI" id="CHEBI:58359"/>
        <dbReference type="ChEBI" id="CHEBI:58475"/>
        <dbReference type="ChEBI" id="CHEBI:58525"/>
        <dbReference type="EC" id="4.3.2.10"/>
    </reaction>
</comment>
<proteinExistence type="inferred from homology"/>
<dbReference type="Pfam" id="PF00977">
    <property type="entry name" value="His_biosynth"/>
    <property type="match status" value="1"/>
</dbReference>
<comment type="subcellular location">
    <subcellularLocation>
        <location evidence="9">Cytoplasm</location>
    </subcellularLocation>
</comment>